<dbReference type="EMBL" id="CP027226">
    <property type="protein sequence ID" value="AVM42271.1"/>
    <property type="molecule type" value="Genomic_DNA"/>
</dbReference>
<dbReference type="PANTHER" id="PTHR48090:SF3">
    <property type="entry name" value="UNDECAPRENYL-PHOSPHATE 4-DEOXY-4-FORMAMIDO-L-ARABINOSE TRANSFERASE"/>
    <property type="match status" value="1"/>
</dbReference>
<feature type="domain" description="Glycosyltransferase 2-like" evidence="8">
    <location>
        <begin position="9"/>
        <end position="170"/>
    </location>
</feature>
<dbReference type="KEGG" id="fsa:C5Q98_03050"/>
<dbReference type="SUPFAM" id="SSF53448">
    <property type="entry name" value="Nucleotide-diphospho-sugar transferases"/>
    <property type="match status" value="1"/>
</dbReference>
<dbReference type="GO" id="GO:0099621">
    <property type="term" value="F:undecaprenyl-phosphate 4-deoxy-4-formamido-L-arabinose transferase activity"/>
    <property type="evidence" value="ECO:0007669"/>
    <property type="project" value="TreeGrafter"/>
</dbReference>
<dbReference type="RefSeq" id="WP_106012254.1">
    <property type="nucleotide sequence ID" value="NZ_CP027226.1"/>
</dbReference>
<dbReference type="OrthoDB" id="9810303at2"/>
<proteinExistence type="predicted"/>
<dbReference type="InterPro" id="IPR029044">
    <property type="entry name" value="Nucleotide-diphossugar_trans"/>
</dbReference>
<dbReference type="CDD" id="cd04179">
    <property type="entry name" value="DPM_DPG-synthase_like"/>
    <property type="match status" value="1"/>
</dbReference>
<evidence type="ECO:0000256" key="3">
    <source>
        <dbReference type="ARBA" id="ARBA00022679"/>
    </source>
</evidence>
<dbReference type="AlphaFoldDB" id="A0A2S0KMK9"/>
<evidence type="ECO:0000313" key="9">
    <source>
        <dbReference type="EMBL" id="AVM42271.1"/>
    </source>
</evidence>
<keyword evidence="1" id="KW-1003">Cell membrane</keyword>
<dbReference type="Pfam" id="PF00535">
    <property type="entry name" value="Glycos_transf_2"/>
    <property type="match status" value="1"/>
</dbReference>
<evidence type="ECO:0000256" key="7">
    <source>
        <dbReference type="ARBA" id="ARBA00023136"/>
    </source>
</evidence>
<evidence type="ECO:0000313" key="10">
    <source>
        <dbReference type="Proteomes" id="UP000237947"/>
    </source>
</evidence>
<keyword evidence="10" id="KW-1185">Reference proteome</keyword>
<dbReference type="GO" id="GO:0005886">
    <property type="term" value="C:plasma membrane"/>
    <property type="evidence" value="ECO:0007669"/>
    <property type="project" value="TreeGrafter"/>
</dbReference>
<keyword evidence="7" id="KW-0472">Membrane</keyword>
<evidence type="ECO:0000256" key="2">
    <source>
        <dbReference type="ARBA" id="ARBA00022676"/>
    </source>
</evidence>
<gene>
    <name evidence="9" type="ORF">C5Q98_03050</name>
</gene>
<dbReference type="InterPro" id="IPR001173">
    <property type="entry name" value="Glyco_trans_2-like"/>
</dbReference>
<organism evidence="9 10">
    <name type="scientific">Fastidiosipila sanguinis</name>
    <dbReference type="NCBI Taxonomy" id="236753"/>
    <lineage>
        <taxon>Bacteria</taxon>
        <taxon>Bacillati</taxon>
        <taxon>Bacillota</taxon>
        <taxon>Clostridia</taxon>
        <taxon>Eubacteriales</taxon>
        <taxon>Oscillospiraceae</taxon>
        <taxon>Fastidiosipila</taxon>
    </lineage>
</organism>
<name>A0A2S0KMK9_9FIRM</name>
<dbReference type="GO" id="GO:0009103">
    <property type="term" value="P:lipopolysaccharide biosynthetic process"/>
    <property type="evidence" value="ECO:0007669"/>
    <property type="project" value="UniProtKB-KW"/>
</dbReference>
<dbReference type="PANTHER" id="PTHR48090">
    <property type="entry name" value="UNDECAPRENYL-PHOSPHATE 4-DEOXY-4-FORMAMIDO-L-ARABINOSE TRANSFERASE-RELATED"/>
    <property type="match status" value="1"/>
</dbReference>
<sequence length="243" mass="28566">MLKEDTLYIVMPAYNEAKNLPELISEWYPWTETSKDSRILIVNDGSKDDTISVLTELKKYYPKLIFINKKNSGHGPSVTFAYKEALNAGADFIFQTDSDCQTRAKDFNVFWDNRNKYDVQLGYRFDRKDGLSRKFVSSILSKVVWILFKENIKDANVPFRLYNKHALEKIIQYIPDDFLLSNVLCSIIGEKLEDNKELTMTRHKIDFFERQLGKNSINFKSTFKFARKFISQSLKWKKVFCNK</sequence>
<reference evidence="10" key="1">
    <citation type="submission" date="2018-02" db="EMBL/GenBank/DDBJ databases">
        <authorList>
            <person name="Holder M.E."/>
            <person name="Ajami N.J."/>
            <person name="Petrosino J.F."/>
        </authorList>
    </citation>
    <scope>NUCLEOTIDE SEQUENCE [LARGE SCALE GENOMIC DNA]</scope>
    <source>
        <strain evidence="10">CCUG 47711</strain>
    </source>
</reference>
<evidence type="ECO:0000256" key="4">
    <source>
        <dbReference type="ARBA" id="ARBA00022692"/>
    </source>
</evidence>
<evidence type="ECO:0000259" key="8">
    <source>
        <dbReference type="Pfam" id="PF00535"/>
    </source>
</evidence>
<evidence type="ECO:0000256" key="5">
    <source>
        <dbReference type="ARBA" id="ARBA00022985"/>
    </source>
</evidence>
<keyword evidence="3 9" id="KW-0808">Transferase</keyword>
<keyword evidence="4" id="KW-0812">Transmembrane</keyword>
<protein>
    <submittedName>
        <fullName evidence="9">Glycosyltransferase</fullName>
    </submittedName>
</protein>
<dbReference type="Proteomes" id="UP000237947">
    <property type="component" value="Chromosome"/>
</dbReference>
<keyword evidence="5" id="KW-0448">Lipopolysaccharide biosynthesis</keyword>
<evidence type="ECO:0000256" key="1">
    <source>
        <dbReference type="ARBA" id="ARBA00022475"/>
    </source>
</evidence>
<dbReference type="InterPro" id="IPR050256">
    <property type="entry name" value="Glycosyltransferase_2"/>
</dbReference>
<keyword evidence="2" id="KW-0328">Glycosyltransferase</keyword>
<dbReference type="Gene3D" id="3.90.550.10">
    <property type="entry name" value="Spore Coat Polysaccharide Biosynthesis Protein SpsA, Chain A"/>
    <property type="match status" value="1"/>
</dbReference>
<accession>A0A2S0KMK9</accession>
<evidence type="ECO:0000256" key="6">
    <source>
        <dbReference type="ARBA" id="ARBA00022989"/>
    </source>
</evidence>
<keyword evidence="6" id="KW-1133">Transmembrane helix</keyword>